<reference evidence="1" key="1">
    <citation type="submission" date="2021-03" db="EMBL/GenBank/DDBJ databases">
        <authorList>
            <consortium name="DOE Joint Genome Institute"/>
            <person name="Ahrendt S."/>
            <person name="Looney B.P."/>
            <person name="Miyauchi S."/>
            <person name="Morin E."/>
            <person name="Drula E."/>
            <person name="Courty P.E."/>
            <person name="Chicoki N."/>
            <person name="Fauchery L."/>
            <person name="Kohler A."/>
            <person name="Kuo A."/>
            <person name="Labutti K."/>
            <person name="Pangilinan J."/>
            <person name="Lipzen A."/>
            <person name="Riley R."/>
            <person name="Andreopoulos W."/>
            <person name="He G."/>
            <person name="Johnson J."/>
            <person name="Barry K.W."/>
            <person name="Grigoriev I.V."/>
            <person name="Nagy L."/>
            <person name="Hibbett D."/>
            <person name="Henrissat B."/>
            <person name="Matheny P.B."/>
            <person name="Labbe J."/>
            <person name="Martin F."/>
        </authorList>
    </citation>
    <scope>NUCLEOTIDE SEQUENCE</scope>
    <source>
        <strain evidence="1">HHB10654</strain>
    </source>
</reference>
<gene>
    <name evidence="1" type="ORF">BV25DRAFT_1831679</name>
</gene>
<proteinExistence type="predicted"/>
<protein>
    <submittedName>
        <fullName evidence="1">Cytochrome P450</fullName>
    </submittedName>
</protein>
<organism evidence="1 2">
    <name type="scientific">Artomyces pyxidatus</name>
    <dbReference type="NCBI Taxonomy" id="48021"/>
    <lineage>
        <taxon>Eukaryota</taxon>
        <taxon>Fungi</taxon>
        <taxon>Dikarya</taxon>
        <taxon>Basidiomycota</taxon>
        <taxon>Agaricomycotina</taxon>
        <taxon>Agaricomycetes</taxon>
        <taxon>Russulales</taxon>
        <taxon>Auriscalpiaceae</taxon>
        <taxon>Artomyces</taxon>
    </lineage>
</organism>
<comment type="caution">
    <text evidence="1">The sequence shown here is derived from an EMBL/GenBank/DDBJ whole genome shotgun (WGS) entry which is preliminary data.</text>
</comment>
<name>A0ACB8SL06_9AGAM</name>
<sequence length="494" mass="55147">MFDPLSGIKYRQHIWKTYGPISRFCGPLGDQTLLISDPKALTTILVKDRDIFEESDWYIELFRHANGPGLLSSTGALHRKQRKLLNPTFSAQRLRSMVPLLHELANQLIDAFHAKLGDGPQEVEVLDLYGRVALEMIAQTGLGYTFKSFQPDAAKNEFKQAIKEFMPVVAKLQMFLPLFPYISGLPPKLLRFGAACLPSADLHYIVKLTDITSAGMDRLFQAKKESLAREDLEQNDQLCQGKDIIHALMTDNANTSEEDKMQDDEIKAQMITLLAAATDTTSISLSRLSLVLSQHQDVQDRLRKELSEAVASSKGELGYDELLSLPYLDAVCRETWRLYAPVPFVTRTCRADTTVPLSRPIPGVTPPEMSFVVPRGTDIIVDILGANCDQNIWGLDADVWKPERWLSPLPDSVADAHIPGVYSNLMTFLAGSRACIGFKLAELQIKLVLSQLVRSFRFLPPKTEIIWRLAPVVTPSVNGSTAFTSRLPLVVERV</sequence>
<reference evidence="1" key="2">
    <citation type="journal article" date="2022" name="New Phytol.">
        <title>Evolutionary transition to the ectomycorrhizal habit in the genomes of a hyperdiverse lineage of mushroom-forming fungi.</title>
        <authorList>
            <person name="Looney B."/>
            <person name="Miyauchi S."/>
            <person name="Morin E."/>
            <person name="Drula E."/>
            <person name="Courty P.E."/>
            <person name="Kohler A."/>
            <person name="Kuo A."/>
            <person name="LaButti K."/>
            <person name="Pangilinan J."/>
            <person name="Lipzen A."/>
            <person name="Riley R."/>
            <person name="Andreopoulos W."/>
            <person name="He G."/>
            <person name="Johnson J."/>
            <person name="Nolan M."/>
            <person name="Tritt A."/>
            <person name="Barry K.W."/>
            <person name="Grigoriev I.V."/>
            <person name="Nagy L.G."/>
            <person name="Hibbett D."/>
            <person name="Henrissat B."/>
            <person name="Matheny P.B."/>
            <person name="Labbe J."/>
            <person name="Martin F.M."/>
        </authorList>
    </citation>
    <scope>NUCLEOTIDE SEQUENCE</scope>
    <source>
        <strain evidence="1">HHB10654</strain>
    </source>
</reference>
<evidence type="ECO:0000313" key="1">
    <source>
        <dbReference type="EMBL" id="KAI0056912.1"/>
    </source>
</evidence>
<dbReference type="EMBL" id="MU277255">
    <property type="protein sequence ID" value="KAI0056912.1"/>
    <property type="molecule type" value="Genomic_DNA"/>
</dbReference>
<evidence type="ECO:0000313" key="2">
    <source>
        <dbReference type="Proteomes" id="UP000814140"/>
    </source>
</evidence>
<accession>A0ACB8SL06</accession>
<dbReference type="Proteomes" id="UP000814140">
    <property type="component" value="Unassembled WGS sequence"/>
</dbReference>
<keyword evidence="2" id="KW-1185">Reference proteome</keyword>